<evidence type="ECO:0000313" key="9">
    <source>
        <dbReference type="Proteomes" id="UP000245934"/>
    </source>
</evidence>
<keyword evidence="6" id="KW-0472">Membrane</keyword>
<name>A0A2V2N6G2_9EURY</name>
<keyword evidence="4" id="KW-0375">Hydrogen ion transport</keyword>
<evidence type="ECO:0000256" key="1">
    <source>
        <dbReference type="ARBA" id="ARBA00005901"/>
    </source>
</evidence>
<sequence length="109" mass="12550">MKIEVLKDIRLAEEDYKKMISEAQEKRKTITTSAELEADNMIQKAHADAEEFKKQRIADARKEADNRYQRIVSDGKAEAMALENKGRQNLPKAVDLLVSRFREQLNVST</sequence>
<dbReference type="AlphaFoldDB" id="A0A2V2N6G2"/>
<dbReference type="InterPro" id="IPR002842">
    <property type="entry name" value="ATPase_V1_Esu"/>
</dbReference>
<dbReference type="OrthoDB" id="111840at2157"/>
<evidence type="ECO:0000256" key="7">
    <source>
        <dbReference type="ARBA" id="ARBA00023310"/>
    </source>
</evidence>
<keyword evidence="2" id="KW-0813">Transport</keyword>
<evidence type="ECO:0000313" key="8">
    <source>
        <dbReference type="EMBL" id="PWR73316.1"/>
    </source>
</evidence>
<dbReference type="GeneID" id="65568308"/>
<keyword evidence="9" id="KW-1185">Reference proteome</keyword>
<evidence type="ECO:0000256" key="6">
    <source>
        <dbReference type="ARBA" id="ARBA00023136"/>
    </source>
</evidence>
<dbReference type="GO" id="GO:0033178">
    <property type="term" value="C:proton-transporting two-sector ATPase complex, catalytic domain"/>
    <property type="evidence" value="ECO:0007669"/>
    <property type="project" value="InterPro"/>
</dbReference>
<dbReference type="EMBL" id="QGMZ01000019">
    <property type="protein sequence ID" value="PWR73316.1"/>
    <property type="molecule type" value="Genomic_DNA"/>
</dbReference>
<dbReference type="Gene3D" id="1.20.5.2950">
    <property type="match status" value="1"/>
</dbReference>
<comment type="caution">
    <text evidence="8">The sequence shown here is derived from an EMBL/GenBank/DDBJ whole genome shotgun (WGS) entry which is preliminary data.</text>
</comment>
<protein>
    <submittedName>
        <fullName evidence="8">ATPase</fullName>
    </submittedName>
</protein>
<evidence type="ECO:0000256" key="3">
    <source>
        <dbReference type="ARBA" id="ARBA00022475"/>
    </source>
</evidence>
<dbReference type="Proteomes" id="UP000245934">
    <property type="component" value="Unassembled WGS sequence"/>
</dbReference>
<comment type="similarity">
    <text evidence="1">Belongs to the V-ATPase E subunit family.</text>
</comment>
<organism evidence="8 9">
    <name type="scientific">Methanospirillum stamsii</name>
    <dbReference type="NCBI Taxonomy" id="1277351"/>
    <lineage>
        <taxon>Archaea</taxon>
        <taxon>Methanobacteriati</taxon>
        <taxon>Methanobacteriota</taxon>
        <taxon>Stenosarchaea group</taxon>
        <taxon>Methanomicrobia</taxon>
        <taxon>Methanomicrobiales</taxon>
        <taxon>Methanospirillaceae</taxon>
        <taxon>Methanospirillum</taxon>
    </lineage>
</organism>
<keyword evidence="7" id="KW-0066">ATP synthesis</keyword>
<evidence type="ECO:0000256" key="5">
    <source>
        <dbReference type="ARBA" id="ARBA00023065"/>
    </source>
</evidence>
<gene>
    <name evidence="8" type="ORF">DLD82_10615</name>
</gene>
<proteinExistence type="inferred from homology"/>
<dbReference type="GO" id="GO:0006754">
    <property type="term" value="P:ATP biosynthetic process"/>
    <property type="evidence" value="ECO:0007669"/>
    <property type="project" value="UniProtKB-KW"/>
</dbReference>
<keyword evidence="5" id="KW-0406">Ion transport</keyword>
<dbReference type="GO" id="GO:0046961">
    <property type="term" value="F:proton-transporting ATPase activity, rotational mechanism"/>
    <property type="evidence" value="ECO:0007669"/>
    <property type="project" value="InterPro"/>
</dbReference>
<evidence type="ECO:0000256" key="4">
    <source>
        <dbReference type="ARBA" id="ARBA00022781"/>
    </source>
</evidence>
<keyword evidence="3" id="KW-1003">Cell membrane</keyword>
<accession>A0A2V2N6G2</accession>
<dbReference type="Pfam" id="PF01991">
    <property type="entry name" value="vATP-synt_E"/>
    <property type="match status" value="1"/>
</dbReference>
<reference evidence="8 9" key="1">
    <citation type="submission" date="2018-05" db="EMBL/GenBank/DDBJ databases">
        <title>Draft genome of Methanospirillum stamsii Pt1.</title>
        <authorList>
            <person name="Dueholm M.S."/>
            <person name="Nielsen P.H."/>
            <person name="Bakmann L.F."/>
            <person name="Otzen D.E."/>
        </authorList>
    </citation>
    <scope>NUCLEOTIDE SEQUENCE [LARGE SCALE GENOMIC DNA]</scope>
    <source>
        <strain evidence="8 9">Pt1</strain>
    </source>
</reference>
<evidence type="ECO:0000256" key="2">
    <source>
        <dbReference type="ARBA" id="ARBA00022448"/>
    </source>
</evidence>
<dbReference type="RefSeq" id="WP_109941103.1">
    <property type="nucleotide sequence ID" value="NZ_CP176366.1"/>
</dbReference>